<dbReference type="PANTHER" id="PTHR11923:SF106">
    <property type="entry name" value="SCAVENGER RECEPTOR (CD36 FAMILY) RELATED"/>
    <property type="match status" value="1"/>
</dbReference>
<evidence type="ECO:0000256" key="3">
    <source>
        <dbReference type="ARBA" id="ARBA00022692"/>
    </source>
</evidence>
<dbReference type="PANTHER" id="PTHR11923">
    <property type="entry name" value="SCAVENGER RECEPTOR CLASS B TYPE-1 SR-B1"/>
    <property type="match status" value="1"/>
</dbReference>
<evidence type="ECO:0000256" key="6">
    <source>
        <dbReference type="ARBA" id="ARBA00023180"/>
    </source>
</evidence>
<evidence type="ECO:0000256" key="4">
    <source>
        <dbReference type="ARBA" id="ARBA00022989"/>
    </source>
</evidence>
<dbReference type="PRINTS" id="PR01609">
    <property type="entry name" value="CD36FAMILY"/>
</dbReference>
<evidence type="ECO:0000256" key="2">
    <source>
        <dbReference type="ARBA" id="ARBA00010532"/>
    </source>
</evidence>
<dbReference type="GO" id="GO:0016020">
    <property type="term" value="C:membrane"/>
    <property type="evidence" value="ECO:0007669"/>
    <property type="project" value="UniProtKB-SubCell"/>
</dbReference>
<reference evidence="9" key="1">
    <citation type="submission" date="2017-02" db="UniProtKB">
        <authorList>
            <consortium name="WormBaseParasite"/>
        </authorList>
    </citation>
    <scope>IDENTIFICATION</scope>
</reference>
<evidence type="ECO:0000256" key="7">
    <source>
        <dbReference type="SAM" id="Phobius"/>
    </source>
</evidence>
<feature type="transmembrane region" description="Helical" evidence="7">
    <location>
        <begin position="519"/>
        <end position="542"/>
    </location>
</feature>
<dbReference type="AlphaFoldDB" id="A0A0N4ZLX4"/>
<keyword evidence="8" id="KW-1185">Reference proteome</keyword>
<dbReference type="WBParaSite" id="PTRK_0000951200.1">
    <property type="protein sequence ID" value="PTRK_0000951200.1"/>
    <property type="gene ID" value="PTRK_0000951200"/>
</dbReference>
<evidence type="ECO:0000313" key="9">
    <source>
        <dbReference type="WBParaSite" id="PTRK_0000951200.1"/>
    </source>
</evidence>
<comment type="similarity">
    <text evidence="2">Belongs to the CD36 family.</text>
</comment>
<keyword evidence="4 7" id="KW-1133">Transmembrane helix</keyword>
<evidence type="ECO:0000256" key="1">
    <source>
        <dbReference type="ARBA" id="ARBA00004370"/>
    </source>
</evidence>
<comment type="subcellular location">
    <subcellularLocation>
        <location evidence="1">Membrane</location>
    </subcellularLocation>
</comment>
<keyword evidence="5 7" id="KW-0472">Membrane</keyword>
<accession>A0A0N4ZLX4</accession>
<keyword evidence="3 7" id="KW-0812">Transmembrane</keyword>
<dbReference type="Proteomes" id="UP000038045">
    <property type="component" value="Unplaced"/>
</dbReference>
<sequence length="588" mass="66998">MWPESKIGKIILYVILIIIFIIGLILLIPVPLAIFPAIVSSQLVINPTGDSTWGQLTNYWWKLPMDNHYDFVLYNITNPDAVNFYGEKAALIAVGPYSYQETEIKDSIFLKDNGTKVFFRNIKTWTYKQETSCKYCDWEDELFLPNPAFMTVAKMVQQYNVKGIQKIILEASLYLLGEYPVRKVSQKGVLFLSYNDPLISFLNSDLMKLLMEIGGTNILGFPPPDIKHIGYFPLYNNTNDEDYLSYTGSDDAKKLGKIINWSNSTQLRWWKSDYANNLLDVTDGTFNGAFIDKDADMRIFQSFACRHFQMENNGSVNINDIPATRWKAVEDNFNPYNETFKGYEYPNDENATYFPDWPCGSNGVTYSGECDKIDCSKDVNFCSSCCKSQNIIDNKIKLPRGIIPLACFPGLNKDMVFYATISPPNFGSSPKEVRDSMIGINYNPETDNVGYFDIQDMLGSTVSAFFRVQLNIPIYNSKTLTQLYQHRSVMFPCFALTVRVSLKDYALTFIRFVSKIAPLLILIIGIICTAIPVFTIALIFVLSNREKEKVEVARDNSTPRSSIQSDNSIELIENANYANEINEDYLDF</sequence>
<dbReference type="Pfam" id="PF01130">
    <property type="entry name" value="CD36"/>
    <property type="match status" value="1"/>
</dbReference>
<evidence type="ECO:0000313" key="8">
    <source>
        <dbReference type="Proteomes" id="UP000038045"/>
    </source>
</evidence>
<keyword evidence="6" id="KW-0325">Glycoprotein</keyword>
<dbReference type="GO" id="GO:0005044">
    <property type="term" value="F:scavenger receptor activity"/>
    <property type="evidence" value="ECO:0007669"/>
    <property type="project" value="TreeGrafter"/>
</dbReference>
<evidence type="ECO:0000256" key="5">
    <source>
        <dbReference type="ARBA" id="ARBA00023136"/>
    </source>
</evidence>
<dbReference type="STRING" id="131310.A0A0N4ZLX4"/>
<feature type="transmembrane region" description="Helical" evidence="7">
    <location>
        <begin position="12"/>
        <end position="38"/>
    </location>
</feature>
<protein>
    <submittedName>
        <fullName evidence="9">CD36 family protein</fullName>
    </submittedName>
</protein>
<name>A0A0N4ZLX4_PARTI</name>
<proteinExistence type="inferred from homology"/>
<organism evidence="8 9">
    <name type="scientific">Parastrongyloides trichosuri</name>
    <name type="common">Possum-specific nematode worm</name>
    <dbReference type="NCBI Taxonomy" id="131310"/>
    <lineage>
        <taxon>Eukaryota</taxon>
        <taxon>Metazoa</taxon>
        <taxon>Ecdysozoa</taxon>
        <taxon>Nematoda</taxon>
        <taxon>Chromadorea</taxon>
        <taxon>Rhabditida</taxon>
        <taxon>Tylenchina</taxon>
        <taxon>Panagrolaimomorpha</taxon>
        <taxon>Strongyloidoidea</taxon>
        <taxon>Strongyloididae</taxon>
        <taxon>Parastrongyloides</taxon>
    </lineage>
</organism>
<dbReference type="GO" id="GO:0005737">
    <property type="term" value="C:cytoplasm"/>
    <property type="evidence" value="ECO:0007669"/>
    <property type="project" value="TreeGrafter"/>
</dbReference>
<dbReference type="InterPro" id="IPR002159">
    <property type="entry name" value="CD36_fam"/>
</dbReference>